<keyword evidence="1" id="KW-1133">Transmembrane helix</keyword>
<feature type="transmembrane region" description="Helical" evidence="1">
    <location>
        <begin position="243"/>
        <end position="263"/>
    </location>
</feature>
<organism evidence="3 4">
    <name type="scientific">Pseudonocardia asaccharolytica DSM 44247 = NBRC 16224</name>
    <dbReference type="NCBI Taxonomy" id="1123024"/>
    <lineage>
        <taxon>Bacteria</taxon>
        <taxon>Bacillati</taxon>
        <taxon>Actinomycetota</taxon>
        <taxon>Actinomycetes</taxon>
        <taxon>Pseudonocardiales</taxon>
        <taxon>Pseudonocardiaceae</taxon>
        <taxon>Pseudonocardia</taxon>
    </lineage>
</organism>
<evidence type="ECO:0000256" key="2">
    <source>
        <dbReference type="SAM" id="SignalP"/>
    </source>
</evidence>
<dbReference type="AlphaFoldDB" id="A0A511D942"/>
<evidence type="ECO:0000313" key="3">
    <source>
        <dbReference type="EMBL" id="GEL19468.1"/>
    </source>
</evidence>
<keyword evidence="4" id="KW-1185">Reference proteome</keyword>
<evidence type="ECO:0000256" key="1">
    <source>
        <dbReference type="SAM" id="Phobius"/>
    </source>
</evidence>
<feature type="transmembrane region" description="Helical" evidence="1">
    <location>
        <begin position="269"/>
        <end position="292"/>
    </location>
</feature>
<dbReference type="PANTHER" id="PTHR40761">
    <property type="entry name" value="CONSERVED INTEGRAL MEMBRANE ALANINE VALINE AND LEUCINE RICH PROTEIN-RELATED"/>
    <property type="match status" value="1"/>
</dbReference>
<gene>
    <name evidence="3" type="ORF">PA7_33050</name>
</gene>
<accession>A0A511D942</accession>
<feature type="transmembrane region" description="Helical" evidence="1">
    <location>
        <begin position="149"/>
        <end position="172"/>
    </location>
</feature>
<feature type="transmembrane region" description="Helical" evidence="1">
    <location>
        <begin position="179"/>
        <end position="201"/>
    </location>
</feature>
<feature type="transmembrane region" description="Helical" evidence="1">
    <location>
        <begin position="213"/>
        <end position="231"/>
    </location>
</feature>
<name>A0A511D942_9PSEU</name>
<evidence type="ECO:0000313" key="4">
    <source>
        <dbReference type="Proteomes" id="UP000321328"/>
    </source>
</evidence>
<dbReference type="Proteomes" id="UP000321328">
    <property type="component" value="Unassembled WGS sequence"/>
</dbReference>
<dbReference type="EMBL" id="BJVI01000038">
    <property type="protein sequence ID" value="GEL19468.1"/>
    <property type="molecule type" value="Genomic_DNA"/>
</dbReference>
<feature type="transmembrane region" description="Helical" evidence="1">
    <location>
        <begin position="92"/>
        <end position="109"/>
    </location>
</feature>
<keyword evidence="1" id="KW-0812">Transmembrane</keyword>
<keyword evidence="1" id="KW-0472">Membrane</keyword>
<dbReference type="PANTHER" id="PTHR40761:SF1">
    <property type="entry name" value="CONSERVED INTEGRAL MEMBRANE ALANINE VALINE AND LEUCINE RICH PROTEIN-RELATED"/>
    <property type="match status" value="1"/>
</dbReference>
<evidence type="ECO:0008006" key="5">
    <source>
        <dbReference type="Google" id="ProtNLM"/>
    </source>
</evidence>
<proteinExistence type="predicted"/>
<dbReference type="STRING" id="1123024.GCA_000423625_01400"/>
<sequence length="319" mass="30189">MSDALGSHLPTVLAVALAVLGAGSFAMAATLQHRAVTTAVAAGATGTTGGLRLELRPVGALLRRPGWLAGLALAAAGAGLHAVALVLAPVSVVQPIGVLAVPFAVLLAARSSGVRPVSGVLGGVALSVAGVGGFVSLAAGSAVSAPVDATALLLAGAAIGAVVLAVTGIAALTSGSVRCIACATAGAIAFGLVSALLRALAQQLAAGAGALDVAGVLAGTVVLLVVGGWLVQQAFASGPPELVIGCLTVIDPLVAVGLGVLLLGEGAAIGVLTALGMAGCAVAAAIGVLALARYHPDATAPGRTLNTAAASVQPGRPDF</sequence>
<feature type="transmembrane region" description="Helical" evidence="1">
    <location>
        <begin position="67"/>
        <end position="86"/>
    </location>
</feature>
<reference evidence="3 4" key="1">
    <citation type="submission" date="2019-07" db="EMBL/GenBank/DDBJ databases">
        <title>Whole genome shotgun sequence of Pseudonocardia asaccharolytica NBRC 16224.</title>
        <authorList>
            <person name="Hosoyama A."/>
            <person name="Uohara A."/>
            <person name="Ohji S."/>
            <person name="Ichikawa N."/>
        </authorList>
    </citation>
    <scope>NUCLEOTIDE SEQUENCE [LARGE SCALE GENOMIC DNA]</scope>
    <source>
        <strain evidence="3 4">NBRC 16224</strain>
    </source>
</reference>
<keyword evidence="2" id="KW-0732">Signal</keyword>
<feature type="signal peptide" evidence="2">
    <location>
        <begin position="1"/>
        <end position="28"/>
    </location>
</feature>
<dbReference type="RefSeq" id="WP_051232471.1">
    <property type="nucleotide sequence ID" value="NZ_AUII01000004.1"/>
</dbReference>
<comment type="caution">
    <text evidence="3">The sequence shown here is derived from an EMBL/GenBank/DDBJ whole genome shotgun (WGS) entry which is preliminary data.</text>
</comment>
<feature type="chain" id="PRO_5022085622" description="Integral membrane protein" evidence="2">
    <location>
        <begin position="29"/>
        <end position="319"/>
    </location>
</feature>
<protein>
    <recommendedName>
        <fullName evidence="5">Integral membrane protein</fullName>
    </recommendedName>
</protein>
<feature type="transmembrane region" description="Helical" evidence="1">
    <location>
        <begin position="121"/>
        <end position="143"/>
    </location>
</feature>